<evidence type="ECO:0000256" key="8">
    <source>
        <dbReference type="PROSITE-ProRule" id="PRU00276"/>
    </source>
</evidence>
<sequence length="780" mass="85945">MMLLSMMMLMPWSLLLLLPCVLKTEASYGNRLNRFIRHYEGLSYSTEELHAKHTRARRAISPLQQELALTFQAHGRHFDLRMRRDTRVFSDDFKVQTSQGLEEADTSHIYTGSLHGEKGSLCHGAVMDGRFEGFIGTSRGTFYVERVEHYLLDMGTTSSPSTPTGPSPFPATSSSSSKSPLSPPPLPAFHSVIYHEDDVEFPHKYGPRAGCARDAVLERMRRFQESAVESDSAESAPGDGAGAGPAVERSRRAATTTVPRNTCPLYIQADHTYYAKYENKEAVLAQISMHVVGMERVYQSTNFNGIKDTSFVVKRVRINTTEDALDASNPFRSSRLGVEKFLDLNSEQNHNDFCLAYVMADRNFGDGVLGLAWVGSPTGASGGICERNKLFSDRTRKSLNTGIVTVNNYGSHVPLKVSIITITHEVGHNFGSPHDSEARCMPGESQERAQRTAGNYLMYPYAQSGDKPNNMLFSPCSVDSISKVLKAKRNLCFIESDTPVCGNGLVEEDEECDCGFEEDCVDLCCFPASAPAGQRCRLRPDVECSPSEGPCCSHECKLHAAGKLCRPEAECSKAGVCSGDMVICLASEPKDNHTVCNRGSQICMQGLCSGSICELYGLEECHCPGESPEAQCHICCSNPGESSSCAGTSAERWRRYFNGSRVALQPGSPCDGLRGYCDAMRRCRRVDAEGPLVRLKKAFFEGKIYLNVVQWVQKYWWGAALIGVGVVVAMILFIVVCSAHVPSSNPNFTPPRFFSASRASRPNRARDVRARQPRQSIEMQ</sequence>
<keyword evidence="14" id="KW-1185">Reference proteome</keyword>
<feature type="binding site" evidence="8">
    <location>
        <position position="434"/>
    </location>
    <ligand>
        <name>Zn(2+)</name>
        <dbReference type="ChEBI" id="CHEBI:29105"/>
        <note>catalytic</note>
    </ligand>
</feature>
<feature type="binding site" evidence="8">
    <location>
        <position position="428"/>
    </location>
    <ligand>
        <name>Zn(2+)</name>
        <dbReference type="ChEBI" id="CHEBI:29105"/>
        <note>catalytic</note>
    </ligand>
</feature>
<evidence type="ECO:0000256" key="4">
    <source>
        <dbReference type="ARBA" id="ARBA00022685"/>
    </source>
</evidence>
<dbReference type="InterPro" id="IPR024079">
    <property type="entry name" value="MetalloPept_cat_dom_sf"/>
</dbReference>
<evidence type="ECO:0000256" key="5">
    <source>
        <dbReference type="ARBA" id="ARBA00023036"/>
    </source>
</evidence>
<feature type="compositionally biased region" description="Low complexity" evidence="9">
    <location>
        <begin position="753"/>
        <end position="762"/>
    </location>
</feature>
<dbReference type="Pfam" id="PF13574">
    <property type="entry name" value="Reprolysin_2"/>
    <property type="match status" value="1"/>
</dbReference>
<dbReference type="PROSITE" id="PS50214">
    <property type="entry name" value="DISINTEGRIN_2"/>
    <property type="match status" value="1"/>
</dbReference>
<keyword evidence="6" id="KW-1015">Disulfide bond</keyword>
<protein>
    <recommendedName>
        <fullName evidence="3">Disintegrin and metalloproteinase domain-containing protein 10</fullName>
        <ecNumber evidence="2">3.4.24.81</ecNumber>
    </recommendedName>
    <alternativeName>
        <fullName evidence="7">Kuzbanian protein homolog</fullName>
    </alternativeName>
</protein>
<keyword evidence="10" id="KW-0812">Transmembrane</keyword>
<dbReference type="PANTHER" id="PTHR45702:SF4">
    <property type="entry name" value="DISINTEGRIN AND METALLOPROTEINASE DOMAIN-CONTAINING PROTEIN 10"/>
    <property type="match status" value="1"/>
</dbReference>
<dbReference type="SMART" id="SM00050">
    <property type="entry name" value="DISIN"/>
    <property type="match status" value="1"/>
</dbReference>
<keyword evidence="8" id="KW-0862">Zinc</keyword>
<dbReference type="FunFam" id="4.10.70.10:FF:000003">
    <property type="entry name" value="Disintegrin and metalloproteinase domain-containing protein 17"/>
    <property type="match status" value="1"/>
</dbReference>
<dbReference type="InterPro" id="IPR001762">
    <property type="entry name" value="Disintegrin_dom"/>
</dbReference>
<dbReference type="Pfam" id="PF21299">
    <property type="entry name" value="ADAM10_Cys-rich"/>
    <property type="match status" value="1"/>
</dbReference>
<keyword evidence="5" id="KW-0729">SH3-binding</keyword>
<feature type="active site" evidence="8">
    <location>
        <position position="425"/>
    </location>
</feature>
<feature type="compositionally biased region" description="Low complexity" evidence="9">
    <location>
        <begin position="226"/>
        <end position="238"/>
    </location>
</feature>
<reference evidence="15" key="1">
    <citation type="submission" date="2025-08" db="UniProtKB">
        <authorList>
            <consortium name="RefSeq"/>
        </authorList>
    </citation>
    <scope>IDENTIFICATION</scope>
    <source>
        <tissue evidence="15">Sperm</tissue>
    </source>
</reference>
<dbReference type="KEGG" id="pmrn:116953601"/>
<keyword evidence="10" id="KW-0472">Membrane</keyword>
<evidence type="ECO:0000256" key="7">
    <source>
        <dbReference type="ARBA" id="ARBA00032724"/>
    </source>
</evidence>
<dbReference type="InterPro" id="IPR001590">
    <property type="entry name" value="Peptidase_M12B"/>
</dbReference>
<feature type="region of interest" description="Disordered" evidence="9">
    <location>
        <begin position="753"/>
        <end position="780"/>
    </location>
</feature>
<name>A0AAJ7XCN4_PETMA</name>
<feature type="region of interest" description="Disordered" evidence="9">
    <location>
        <begin position="226"/>
        <end position="255"/>
    </location>
</feature>
<dbReference type="EC" id="3.4.24.81" evidence="2"/>
<evidence type="ECO:0000259" key="13">
    <source>
        <dbReference type="PROSITE" id="PS50215"/>
    </source>
</evidence>
<evidence type="ECO:0000256" key="2">
    <source>
        <dbReference type="ARBA" id="ARBA00012332"/>
    </source>
</evidence>
<feature type="signal peptide" evidence="11">
    <location>
        <begin position="1"/>
        <end position="26"/>
    </location>
</feature>
<feature type="binding site" evidence="8">
    <location>
        <position position="424"/>
    </location>
    <ligand>
        <name>Zn(2+)</name>
        <dbReference type="ChEBI" id="CHEBI:29105"/>
        <note>catalytic</note>
    </ligand>
</feature>
<comment type="caution">
    <text evidence="8">Lacks conserved residue(s) required for the propagation of feature annotation.</text>
</comment>
<evidence type="ECO:0000256" key="9">
    <source>
        <dbReference type="SAM" id="MobiDB-lite"/>
    </source>
</evidence>
<dbReference type="GO" id="GO:0046872">
    <property type="term" value="F:metal ion binding"/>
    <property type="evidence" value="ECO:0007669"/>
    <property type="project" value="UniProtKB-KW"/>
</dbReference>
<evidence type="ECO:0000256" key="10">
    <source>
        <dbReference type="SAM" id="Phobius"/>
    </source>
</evidence>
<dbReference type="PANTHER" id="PTHR45702">
    <property type="entry name" value="ADAM10/ADAM17 METALLOPEPTIDASE FAMILY MEMBER"/>
    <property type="match status" value="1"/>
</dbReference>
<feature type="transmembrane region" description="Helical" evidence="10">
    <location>
        <begin position="715"/>
        <end position="737"/>
    </location>
</feature>
<feature type="domain" description="Peptidase M12B" evidence="13">
    <location>
        <begin position="261"/>
        <end position="497"/>
    </location>
</feature>
<dbReference type="Pfam" id="PF00200">
    <property type="entry name" value="Disintegrin"/>
    <property type="match status" value="1"/>
</dbReference>
<dbReference type="PROSITE" id="PS50215">
    <property type="entry name" value="ADAM_MEPRO"/>
    <property type="match status" value="1"/>
</dbReference>
<proteinExistence type="predicted"/>
<evidence type="ECO:0000313" key="15">
    <source>
        <dbReference type="RefSeq" id="XP_032829834.1"/>
    </source>
</evidence>
<feature type="domain" description="Disintegrin" evidence="12">
    <location>
        <begin position="498"/>
        <end position="592"/>
    </location>
</feature>
<feature type="region of interest" description="Disordered" evidence="9">
    <location>
        <begin position="155"/>
        <end position="184"/>
    </location>
</feature>
<keyword evidence="11" id="KW-0732">Signal</keyword>
<dbReference type="Gene3D" id="4.10.70.10">
    <property type="entry name" value="Disintegrin domain"/>
    <property type="match status" value="1"/>
</dbReference>
<feature type="chain" id="PRO_5042491843" description="Disintegrin and metalloproteinase domain-containing protein 10" evidence="11">
    <location>
        <begin position="27"/>
        <end position="780"/>
    </location>
</feature>
<keyword evidence="8" id="KW-0479">Metal-binding</keyword>
<dbReference type="InterPro" id="IPR036436">
    <property type="entry name" value="Disintegrin_dom_sf"/>
</dbReference>
<dbReference type="GO" id="GO:0017124">
    <property type="term" value="F:SH3 domain binding"/>
    <property type="evidence" value="ECO:0007669"/>
    <property type="project" value="UniProtKB-KW"/>
</dbReference>
<comment type="catalytic activity">
    <reaction evidence="1">
        <text>Endopeptidase of broad specificity.</text>
        <dbReference type="EC" id="3.4.24.81"/>
    </reaction>
</comment>
<evidence type="ECO:0000256" key="11">
    <source>
        <dbReference type="SAM" id="SignalP"/>
    </source>
</evidence>
<dbReference type="SUPFAM" id="SSF57552">
    <property type="entry name" value="Blood coagulation inhibitor (disintegrin)"/>
    <property type="match status" value="1"/>
</dbReference>
<dbReference type="RefSeq" id="XP_032829834.1">
    <property type="nucleotide sequence ID" value="XM_032973943.1"/>
</dbReference>
<organism evidence="14 15">
    <name type="scientific">Petromyzon marinus</name>
    <name type="common">Sea lamprey</name>
    <dbReference type="NCBI Taxonomy" id="7757"/>
    <lineage>
        <taxon>Eukaryota</taxon>
        <taxon>Metazoa</taxon>
        <taxon>Chordata</taxon>
        <taxon>Craniata</taxon>
        <taxon>Vertebrata</taxon>
        <taxon>Cyclostomata</taxon>
        <taxon>Hyperoartia</taxon>
        <taxon>Petromyzontiformes</taxon>
        <taxon>Petromyzontidae</taxon>
        <taxon>Petromyzon</taxon>
    </lineage>
</organism>
<keyword evidence="10" id="KW-1133">Transmembrane helix</keyword>
<dbReference type="InterPro" id="IPR049038">
    <property type="entry name" value="ADAM10_Cys-rich"/>
</dbReference>
<evidence type="ECO:0000256" key="6">
    <source>
        <dbReference type="ARBA" id="ARBA00023157"/>
    </source>
</evidence>
<dbReference type="Gene3D" id="3.40.390.10">
    <property type="entry name" value="Collagenase (Catalytic Domain)"/>
    <property type="match status" value="1"/>
</dbReference>
<feature type="compositionally biased region" description="Low complexity" evidence="9">
    <location>
        <begin position="170"/>
        <end position="180"/>
    </location>
</feature>
<gene>
    <name evidence="15" type="primary">LOC116953601</name>
</gene>
<evidence type="ECO:0000259" key="12">
    <source>
        <dbReference type="PROSITE" id="PS50214"/>
    </source>
</evidence>
<dbReference type="Proteomes" id="UP001318040">
    <property type="component" value="Chromosome 52"/>
</dbReference>
<evidence type="ECO:0000256" key="3">
    <source>
        <dbReference type="ARBA" id="ARBA00020518"/>
    </source>
</evidence>
<evidence type="ECO:0000313" key="14">
    <source>
        <dbReference type="Proteomes" id="UP001318040"/>
    </source>
</evidence>
<dbReference type="InterPro" id="IPR051489">
    <property type="entry name" value="ADAM_Metalloproteinase"/>
</dbReference>
<accession>A0AAJ7XCN4</accession>
<dbReference type="GO" id="GO:1902945">
    <property type="term" value="F:metalloendopeptidase activity involved in amyloid precursor protein catabolic process"/>
    <property type="evidence" value="ECO:0007669"/>
    <property type="project" value="TreeGrafter"/>
</dbReference>
<dbReference type="GO" id="GO:0007219">
    <property type="term" value="P:Notch signaling pathway"/>
    <property type="evidence" value="ECO:0007669"/>
    <property type="project" value="TreeGrafter"/>
</dbReference>
<dbReference type="SUPFAM" id="SSF55486">
    <property type="entry name" value="Metalloproteases ('zincins'), catalytic domain"/>
    <property type="match status" value="1"/>
</dbReference>
<dbReference type="GO" id="GO:0097060">
    <property type="term" value="C:synaptic membrane"/>
    <property type="evidence" value="ECO:0007669"/>
    <property type="project" value="TreeGrafter"/>
</dbReference>
<dbReference type="GO" id="GO:0006509">
    <property type="term" value="P:membrane protein ectodomain proteolysis"/>
    <property type="evidence" value="ECO:0007669"/>
    <property type="project" value="TreeGrafter"/>
</dbReference>
<dbReference type="AlphaFoldDB" id="A0AAJ7XCN4"/>
<keyword evidence="4" id="KW-0165">Cleavage on pair of basic residues</keyword>
<evidence type="ECO:0000256" key="1">
    <source>
        <dbReference type="ARBA" id="ARBA00001809"/>
    </source>
</evidence>